<dbReference type="EMBL" id="FNOK01000007">
    <property type="protein sequence ID" value="SDX07044.1"/>
    <property type="molecule type" value="Genomic_DNA"/>
</dbReference>
<dbReference type="GO" id="GO:0003700">
    <property type="term" value="F:DNA-binding transcription factor activity"/>
    <property type="evidence" value="ECO:0007669"/>
    <property type="project" value="InterPro"/>
</dbReference>
<keyword evidence="2" id="KW-0238">DNA-binding</keyword>
<dbReference type="OrthoDB" id="122135at2"/>
<dbReference type="SUPFAM" id="SSF46785">
    <property type="entry name" value="Winged helix' DNA-binding domain"/>
    <property type="match status" value="1"/>
</dbReference>
<dbReference type="InterPro" id="IPR036388">
    <property type="entry name" value="WH-like_DNA-bd_sf"/>
</dbReference>
<gene>
    <name evidence="5" type="ORF">SAMN05216215_1007111</name>
</gene>
<accession>A0A1H2YQY8</accession>
<name>A0A1H2YQY8_9PSEU</name>
<dbReference type="InterPro" id="IPR052526">
    <property type="entry name" value="HTH-type_Bedaq_tolerance"/>
</dbReference>
<proteinExistence type="predicted"/>
<dbReference type="PROSITE" id="PS01117">
    <property type="entry name" value="HTH_MARR_1"/>
    <property type="match status" value="1"/>
</dbReference>
<reference evidence="6" key="1">
    <citation type="submission" date="2016-10" db="EMBL/GenBank/DDBJ databases">
        <authorList>
            <person name="Varghese N."/>
            <person name="Submissions S."/>
        </authorList>
    </citation>
    <scope>NUCLEOTIDE SEQUENCE [LARGE SCALE GENOMIC DNA]</scope>
    <source>
        <strain evidence="6">CGMCC 4.3530</strain>
    </source>
</reference>
<dbReference type="Proteomes" id="UP000199529">
    <property type="component" value="Unassembled WGS sequence"/>
</dbReference>
<evidence type="ECO:0000259" key="4">
    <source>
        <dbReference type="PROSITE" id="PS50995"/>
    </source>
</evidence>
<dbReference type="RefSeq" id="WP_093264000.1">
    <property type="nucleotide sequence ID" value="NZ_FNOK01000007.1"/>
</dbReference>
<organism evidence="5 6">
    <name type="scientific">Saccharopolyspora shandongensis</name>
    <dbReference type="NCBI Taxonomy" id="418495"/>
    <lineage>
        <taxon>Bacteria</taxon>
        <taxon>Bacillati</taxon>
        <taxon>Actinomycetota</taxon>
        <taxon>Actinomycetes</taxon>
        <taxon>Pseudonocardiales</taxon>
        <taxon>Pseudonocardiaceae</taxon>
        <taxon>Saccharopolyspora</taxon>
    </lineage>
</organism>
<dbReference type="PANTHER" id="PTHR39515">
    <property type="entry name" value="CONSERVED PROTEIN"/>
    <property type="match status" value="1"/>
</dbReference>
<evidence type="ECO:0000256" key="3">
    <source>
        <dbReference type="ARBA" id="ARBA00023163"/>
    </source>
</evidence>
<protein>
    <submittedName>
        <fullName evidence="5">Transcriptional regulator, MarR family</fullName>
    </submittedName>
</protein>
<dbReference type="STRING" id="418495.SAMN05216215_1007111"/>
<evidence type="ECO:0000313" key="5">
    <source>
        <dbReference type="EMBL" id="SDX07044.1"/>
    </source>
</evidence>
<feature type="domain" description="HTH marR-type" evidence="4">
    <location>
        <begin position="1"/>
        <end position="141"/>
    </location>
</feature>
<keyword evidence="3" id="KW-0804">Transcription</keyword>
<dbReference type="AlphaFoldDB" id="A0A1H2YQY8"/>
<dbReference type="Pfam" id="PF01047">
    <property type="entry name" value="MarR"/>
    <property type="match status" value="1"/>
</dbReference>
<dbReference type="SMART" id="SM00347">
    <property type="entry name" value="HTH_MARR"/>
    <property type="match status" value="1"/>
</dbReference>
<evidence type="ECO:0000256" key="2">
    <source>
        <dbReference type="ARBA" id="ARBA00023125"/>
    </source>
</evidence>
<evidence type="ECO:0000313" key="6">
    <source>
        <dbReference type="Proteomes" id="UP000199529"/>
    </source>
</evidence>
<evidence type="ECO:0000256" key="1">
    <source>
        <dbReference type="ARBA" id="ARBA00023015"/>
    </source>
</evidence>
<dbReference type="PANTHER" id="PTHR39515:SF2">
    <property type="entry name" value="HTH-TYPE TRANSCRIPTIONAL REGULATOR RV0880"/>
    <property type="match status" value="1"/>
</dbReference>
<dbReference type="Gene3D" id="1.10.10.10">
    <property type="entry name" value="Winged helix-like DNA-binding domain superfamily/Winged helix DNA-binding domain"/>
    <property type="match status" value="1"/>
</dbReference>
<sequence>MGPTLETCAELLRPLRAMLGLKQVAMQRGQFTTEQVPYAAAGLLTELVFRGECRASDLAHHRIVDASVVSRQVGQLEQAGLITRRPDPADRRVALLRATAEGERAVAELERRKAEWIGEALAHWDDAKVRQLAGLLGEAMDDIRRNTIHDGACLAGPVTKEGTR</sequence>
<dbReference type="InterPro" id="IPR023187">
    <property type="entry name" value="Tscrpt_reg_MarR-type_CS"/>
</dbReference>
<dbReference type="InterPro" id="IPR000835">
    <property type="entry name" value="HTH_MarR-typ"/>
</dbReference>
<dbReference type="GO" id="GO:0003677">
    <property type="term" value="F:DNA binding"/>
    <property type="evidence" value="ECO:0007669"/>
    <property type="project" value="UniProtKB-KW"/>
</dbReference>
<keyword evidence="1" id="KW-0805">Transcription regulation</keyword>
<dbReference type="PROSITE" id="PS50995">
    <property type="entry name" value="HTH_MARR_2"/>
    <property type="match status" value="1"/>
</dbReference>
<keyword evidence="6" id="KW-1185">Reference proteome</keyword>
<dbReference type="InterPro" id="IPR036390">
    <property type="entry name" value="WH_DNA-bd_sf"/>
</dbReference>